<keyword evidence="12" id="KW-1185">Reference proteome</keyword>
<dbReference type="InterPro" id="IPR043429">
    <property type="entry name" value="ArtM/GltK/GlnP/TcyL/YhdX-like"/>
</dbReference>
<dbReference type="GO" id="GO:0022857">
    <property type="term" value="F:transmembrane transporter activity"/>
    <property type="evidence" value="ECO:0007669"/>
    <property type="project" value="InterPro"/>
</dbReference>
<evidence type="ECO:0000256" key="2">
    <source>
        <dbReference type="ARBA" id="ARBA00010072"/>
    </source>
</evidence>
<dbReference type="RefSeq" id="WP_153353866.1">
    <property type="nucleotide sequence ID" value="NZ_JAYKOO010000005.1"/>
</dbReference>
<feature type="transmembrane region" description="Helical" evidence="9">
    <location>
        <begin position="218"/>
        <end position="239"/>
    </location>
</feature>
<protein>
    <submittedName>
        <fullName evidence="11">ABC transporter permease subunit</fullName>
    </submittedName>
</protein>
<comment type="similarity">
    <text evidence="2">Belongs to the binding-protein-dependent transport system permease family. HisMQ subfamily.</text>
</comment>
<dbReference type="InterPro" id="IPR000515">
    <property type="entry name" value="MetI-like"/>
</dbReference>
<keyword evidence="3 9" id="KW-0813">Transport</keyword>
<dbReference type="GO" id="GO:0043190">
    <property type="term" value="C:ATP-binding cassette (ABC) transporter complex"/>
    <property type="evidence" value="ECO:0007669"/>
    <property type="project" value="InterPro"/>
</dbReference>
<dbReference type="NCBIfam" id="TIGR01726">
    <property type="entry name" value="HEQRo_perm_3TM"/>
    <property type="match status" value="1"/>
</dbReference>
<dbReference type="Gene3D" id="1.10.3720.10">
    <property type="entry name" value="MetI-like"/>
    <property type="match status" value="1"/>
</dbReference>
<dbReference type="InterPro" id="IPR010065">
    <property type="entry name" value="AA_ABC_transptr_permease_3TM"/>
</dbReference>
<keyword evidence="5 9" id="KW-0812">Transmembrane</keyword>
<proteinExistence type="inferred from homology"/>
<dbReference type="SUPFAM" id="SSF161098">
    <property type="entry name" value="MetI-like"/>
    <property type="match status" value="1"/>
</dbReference>
<dbReference type="PANTHER" id="PTHR30614">
    <property type="entry name" value="MEMBRANE COMPONENT OF AMINO ACID ABC TRANSPORTER"/>
    <property type="match status" value="1"/>
</dbReference>
<dbReference type="EMBL" id="WIXI01000040">
    <property type="protein sequence ID" value="MQY46385.1"/>
    <property type="molecule type" value="Genomic_DNA"/>
</dbReference>
<evidence type="ECO:0000313" key="11">
    <source>
        <dbReference type="EMBL" id="MQY46385.1"/>
    </source>
</evidence>
<comment type="caution">
    <text evidence="11">The sequence shown here is derived from an EMBL/GenBank/DDBJ whole genome shotgun (WGS) entry which is preliminary data.</text>
</comment>
<evidence type="ECO:0000256" key="6">
    <source>
        <dbReference type="ARBA" id="ARBA00022970"/>
    </source>
</evidence>
<evidence type="ECO:0000256" key="8">
    <source>
        <dbReference type="ARBA" id="ARBA00023136"/>
    </source>
</evidence>
<evidence type="ECO:0000256" key="5">
    <source>
        <dbReference type="ARBA" id="ARBA00022692"/>
    </source>
</evidence>
<feature type="transmembrane region" description="Helical" evidence="9">
    <location>
        <begin position="32"/>
        <end position="57"/>
    </location>
</feature>
<dbReference type="InterPro" id="IPR035906">
    <property type="entry name" value="MetI-like_sf"/>
</dbReference>
<organism evidence="11 12">
    <name type="scientific">Endobacterium cereale</name>
    <dbReference type="NCBI Taxonomy" id="2663029"/>
    <lineage>
        <taxon>Bacteria</taxon>
        <taxon>Pseudomonadati</taxon>
        <taxon>Pseudomonadota</taxon>
        <taxon>Alphaproteobacteria</taxon>
        <taxon>Hyphomicrobiales</taxon>
        <taxon>Rhizobiaceae</taxon>
        <taxon>Endobacterium</taxon>
    </lineage>
</organism>
<name>A0A6A8A558_9HYPH</name>
<keyword evidence="6" id="KW-0029">Amino-acid transport</keyword>
<reference evidence="11 12" key="1">
    <citation type="submission" date="2019-11" db="EMBL/GenBank/DDBJ databases">
        <title>Genome analysis of Rhizobacterium cereale a novel genus and species isolated from maize roots in North Spain.</title>
        <authorList>
            <person name="Menendez E."/>
            <person name="Flores-Felix J.D."/>
            <person name="Ramirez-Bahena M.-H."/>
            <person name="Igual J.M."/>
            <person name="Garcia-Fraile P."/>
            <person name="Peix A."/>
            <person name="Velazquez E."/>
        </authorList>
    </citation>
    <scope>NUCLEOTIDE SEQUENCE [LARGE SCALE GENOMIC DNA]</scope>
    <source>
        <strain evidence="11 12">RZME27</strain>
    </source>
</reference>
<accession>A0A6A8A558</accession>
<feature type="domain" description="ABC transmembrane type-1" evidence="10">
    <location>
        <begin position="36"/>
        <end position="233"/>
    </location>
</feature>
<dbReference type="CDD" id="cd06261">
    <property type="entry name" value="TM_PBP2"/>
    <property type="match status" value="1"/>
</dbReference>
<dbReference type="GO" id="GO:0006865">
    <property type="term" value="P:amino acid transport"/>
    <property type="evidence" value="ECO:0007669"/>
    <property type="project" value="UniProtKB-KW"/>
</dbReference>
<evidence type="ECO:0000256" key="3">
    <source>
        <dbReference type="ARBA" id="ARBA00022448"/>
    </source>
</evidence>
<dbReference type="PANTHER" id="PTHR30614:SF0">
    <property type="entry name" value="L-CYSTINE TRANSPORT SYSTEM PERMEASE PROTEIN TCYL"/>
    <property type="match status" value="1"/>
</dbReference>
<comment type="subcellular location">
    <subcellularLocation>
        <location evidence="1">Cell inner membrane</location>
        <topology evidence="1">Multi-pass membrane protein</topology>
    </subcellularLocation>
    <subcellularLocation>
        <location evidence="9">Cell membrane</location>
        <topology evidence="9">Multi-pass membrane protein</topology>
    </subcellularLocation>
</comment>
<sequence length="250" mass="27736">MNVLSDYFRDLAERSPRWDFVWLYDGSATDRILSGLWVTIQLSVICVIASLVIGFAGSMLQTSRYRIARLFVSGYLQIFRNTPPLVQLLFFYFALGQFTPSYSPDGWTQIPLISNVGWAAISLSLFGAAFNVEIFRSGLEAVPNSTTEAADALGMSRWLIFSEIQFPLALRVCLPALSSNLINLVKTTSQAFAIAVPELLYQSASLWNDHPATQNPTMLLLLVVYVGLVGILSLGLRLLERRMRVPGYGG</sequence>
<dbReference type="AlphaFoldDB" id="A0A6A8A558"/>
<feature type="transmembrane region" description="Helical" evidence="9">
    <location>
        <begin position="78"/>
        <end position="95"/>
    </location>
</feature>
<evidence type="ECO:0000313" key="12">
    <source>
        <dbReference type="Proteomes" id="UP000435138"/>
    </source>
</evidence>
<feature type="transmembrane region" description="Helical" evidence="9">
    <location>
        <begin position="115"/>
        <end position="135"/>
    </location>
</feature>
<evidence type="ECO:0000256" key="7">
    <source>
        <dbReference type="ARBA" id="ARBA00022989"/>
    </source>
</evidence>
<keyword evidence="4" id="KW-1003">Cell membrane</keyword>
<gene>
    <name evidence="11" type="ORF">GAO09_10035</name>
</gene>
<evidence type="ECO:0000259" key="10">
    <source>
        <dbReference type="PROSITE" id="PS50928"/>
    </source>
</evidence>
<dbReference type="Pfam" id="PF00528">
    <property type="entry name" value="BPD_transp_1"/>
    <property type="match status" value="1"/>
</dbReference>
<dbReference type="PROSITE" id="PS50928">
    <property type="entry name" value="ABC_TM1"/>
    <property type="match status" value="1"/>
</dbReference>
<evidence type="ECO:0000256" key="4">
    <source>
        <dbReference type="ARBA" id="ARBA00022475"/>
    </source>
</evidence>
<evidence type="ECO:0000256" key="9">
    <source>
        <dbReference type="RuleBase" id="RU363032"/>
    </source>
</evidence>
<keyword evidence="8 9" id="KW-0472">Membrane</keyword>
<keyword evidence="7 9" id="KW-1133">Transmembrane helix</keyword>
<evidence type="ECO:0000256" key="1">
    <source>
        <dbReference type="ARBA" id="ARBA00004429"/>
    </source>
</evidence>
<dbReference type="Proteomes" id="UP000435138">
    <property type="component" value="Unassembled WGS sequence"/>
</dbReference>